<protein>
    <recommendedName>
        <fullName evidence="3">Ureidoglycolate hydrolase</fullName>
    </recommendedName>
</protein>
<dbReference type="PANTHER" id="PTHR35721">
    <property type="entry name" value="UREIDOGLYCOLATE HYDROLASE"/>
    <property type="match status" value="1"/>
</dbReference>
<name>A0AAD3E2K0_9CHLO</name>
<dbReference type="GO" id="GO:0004848">
    <property type="term" value="F:ureidoglycolate hydrolase activity"/>
    <property type="evidence" value="ECO:0007669"/>
    <property type="project" value="InterPro"/>
</dbReference>
<keyword evidence="2" id="KW-1185">Reference proteome</keyword>
<dbReference type="EMBL" id="BMAR01000053">
    <property type="protein sequence ID" value="GFR51677.1"/>
    <property type="molecule type" value="Genomic_DNA"/>
</dbReference>
<evidence type="ECO:0000313" key="2">
    <source>
        <dbReference type="Proteomes" id="UP001054857"/>
    </source>
</evidence>
<dbReference type="SUPFAM" id="SSF51182">
    <property type="entry name" value="RmlC-like cupins"/>
    <property type="match status" value="1"/>
</dbReference>
<reference evidence="1 2" key="1">
    <citation type="journal article" date="2021" name="Sci. Rep.">
        <title>Genome sequencing of the multicellular alga Astrephomene provides insights into convergent evolution of germ-soma differentiation.</title>
        <authorList>
            <person name="Yamashita S."/>
            <person name="Yamamoto K."/>
            <person name="Matsuzaki R."/>
            <person name="Suzuki S."/>
            <person name="Yamaguchi H."/>
            <person name="Hirooka S."/>
            <person name="Minakuchi Y."/>
            <person name="Miyagishima S."/>
            <person name="Kawachi M."/>
            <person name="Toyoda A."/>
            <person name="Nozaki H."/>
        </authorList>
    </citation>
    <scope>NUCLEOTIDE SEQUENCE [LARGE SCALE GENOMIC DNA]</scope>
    <source>
        <strain evidence="1 2">NIES-4017</strain>
    </source>
</reference>
<organism evidence="1 2">
    <name type="scientific">Astrephomene gubernaculifera</name>
    <dbReference type="NCBI Taxonomy" id="47775"/>
    <lineage>
        <taxon>Eukaryota</taxon>
        <taxon>Viridiplantae</taxon>
        <taxon>Chlorophyta</taxon>
        <taxon>core chlorophytes</taxon>
        <taxon>Chlorophyceae</taxon>
        <taxon>CS clade</taxon>
        <taxon>Chlamydomonadales</taxon>
        <taxon>Astrephomenaceae</taxon>
        <taxon>Astrephomene</taxon>
    </lineage>
</organism>
<evidence type="ECO:0000313" key="1">
    <source>
        <dbReference type="EMBL" id="GFR51677.1"/>
    </source>
</evidence>
<sequence length="213" mass="24103">MNKMKLHASRAVSQRTLSAQRPFMLVRPRAQATSATNSEPQQLKQVKLKLTPFTPENIKPFGQIISSCEDGKLFDQDEAQLVLNQGTPRFYIMRLPLRGLTFRRITYHAHVTQCLGSLTPPHPWYVALAAPSGSVERFPQPQELRVFRIPFGAVLKLHLGTWHAGPLFPRPAHMDFLNLELADTNVTDHNTHDYARQQGLEFVVVVDEEGEQG</sequence>
<dbReference type="PANTHER" id="PTHR35721:SF1">
    <property type="entry name" value="UREIDOGLYCOLATE HYDROLASE"/>
    <property type="match status" value="1"/>
</dbReference>
<gene>
    <name evidence="1" type="ORF">Agub_g14120</name>
</gene>
<proteinExistence type="predicted"/>
<comment type="caution">
    <text evidence="1">The sequence shown here is derived from an EMBL/GenBank/DDBJ whole genome shotgun (WGS) entry which is preliminary data.</text>
</comment>
<accession>A0AAD3E2K0</accession>
<dbReference type="InterPro" id="IPR024060">
    <property type="entry name" value="Ureidoglycolate_lyase_dom_sf"/>
</dbReference>
<evidence type="ECO:0008006" key="3">
    <source>
        <dbReference type="Google" id="ProtNLM"/>
    </source>
</evidence>
<dbReference type="Gene3D" id="2.60.120.480">
    <property type="entry name" value="Ureidoglycolate hydrolase"/>
    <property type="match status" value="1"/>
</dbReference>
<dbReference type="Proteomes" id="UP001054857">
    <property type="component" value="Unassembled WGS sequence"/>
</dbReference>
<dbReference type="AlphaFoldDB" id="A0AAD3E2K0"/>
<dbReference type="InterPro" id="IPR011051">
    <property type="entry name" value="RmlC_Cupin_sf"/>
</dbReference>